<keyword evidence="5 7" id="KW-1133">Transmembrane helix</keyword>
<feature type="transmembrane region" description="Helical" evidence="7">
    <location>
        <begin position="314"/>
        <end position="338"/>
    </location>
</feature>
<feature type="transmembrane region" description="Helical" evidence="7">
    <location>
        <begin position="187"/>
        <end position="208"/>
    </location>
</feature>
<keyword evidence="6 7" id="KW-0472">Membrane</keyword>
<dbReference type="GO" id="GO:0005886">
    <property type="term" value="C:plasma membrane"/>
    <property type="evidence" value="ECO:0007669"/>
    <property type="project" value="UniProtKB-SubCell"/>
</dbReference>
<feature type="transmembrane region" description="Helical" evidence="7">
    <location>
        <begin position="596"/>
        <end position="617"/>
    </location>
</feature>
<dbReference type="InterPro" id="IPR004869">
    <property type="entry name" value="MMPL_dom"/>
</dbReference>
<evidence type="ECO:0000256" key="2">
    <source>
        <dbReference type="ARBA" id="ARBA00010157"/>
    </source>
</evidence>
<keyword evidence="4 7" id="KW-0812">Transmembrane</keyword>
<keyword evidence="3" id="KW-1003">Cell membrane</keyword>
<feature type="transmembrane region" description="Helical" evidence="7">
    <location>
        <begin position="31"/>
        <end position="52"/>
    </location>
</feature>
<evidence type="ECO:0000256" key="3">
    <source>
        <dbReference type="ARBA" id="ARBA00022475"/>
    </source>
</evidence>
<evidence type="ECO:0000256" key="6">
    <source>
        <dbReference type="ARBA" id="ARBA00023136"/>
    </source>
</evidence>
<evidence type="ECO:0000256" key="4">
    <source>
        <dbReference type="ARBA" id="ARBA00022692"/>
    </source>
</evidence>
<comment type="subcellular location">
    <subcellularLocation>
        <location evidence="1">Cell membrane</location>
        <topology evidence="1">Multi-pass membrane protein</topology>
    </subcellularLocation>
</comment>
<evidence type="ECO:0000256" key="7">
    <source>
        <dbReference type="SAM" id="Phobius"/>
    </source>
</evidence>
<dbReference type="InterPro" id="IPR000731">
    <property type="entry name" value="SSD"/>
</dbReference>
<evidence type="ECO:0000313" key="9">
    <source>
        <dbReference type="EMBL" id="AIJ23697.1"/>
    </source>
</evidence>
<dbReference type="eggNOG" id="COG2409">
    <property type="taxonomic scope" value="Bacteria"/>
</dbReference>
<dbReference type="PATRIC" id="fig|1068978.7.peg.3854"/>
<keyword evidence="10" id="KW-1185">Reference proteome</keyword>
<evidence type="ECO:0000259" key="8">
    <source>
        <dbReference type="PROSITE" id="PS50156"/>
    </source>
</evidence>
<comment type="similarity">
    <text evidence="2">Belongs to the resistance-nodulation-cell division (RND) (TC 2.A.6) family. MmpL subfamily.</text>
</comment>
<gene>
    <name evidence="9" type="ORF">AMETH_3605</name>
</gene>
<dbReference type="Gene3D" id="1.20.1640.10">
    <property type="entry name" value="Multidrug efflux transporter AcrB transmembrane domain"/>
    <property type="match status" value="2"/>
</dbReference>
<dbReference type="PANTHER" id="PTHR33406:SF11">
    <property type="entry name" value="MEMBRANE PROTEIN SCO6666-RELATED"/>
    <property type="match status" value="1"/>
</dbReference>
<protein>
    <submittedName>
        <fullName evidence="9">Integral membrane export protein</fullName>
    </submittedName>
</protein>
<dbReference type="Pfam" id="PF03176">
    <property type="entry name" value="MMPL"/>
    <property type="match status" value="2"/>
</dbReference>
<name>A0A076N1C5_AMYME</name>
<dbReference type="PANTHER" id="PTHR33406">
    <property type="entry name" value="MEMBRANE PROTEIN MJ1562-RELATED"/>
    <property type="match status" value="1"/>
</dbReference>
<sequence length="726" mass="75098">MAERVGTTTNRGAGALERTGRRCAAHPWRVVVVWLLVLAGATVANALAGGIYSDDFTLPGSESGRGSTVLTENGVVGGATTARVVFTVDTGSVGTSEAAIEQSAAAVRAVPHVVSVSDPLSPATTSPDGRTAFATAQFDDKPANLGEDLVDNIDNATNPARAAGVGVDYAGTLGEAAAHAGDLRSELIGIVVALLVLLVAFGSVLAAGLPVLTSIIGVITGLGLLGLLAGWVTFATASPTLAIMIGLGVGIDYALFLTTRFRQRLLDGEDPVTAAGRTVATSGRSILIAATTVVIALMGLFAVGVAFIGKLGLAAAITVVVAATAATTLVPALLGLVGRRIDRWHVRRPVAEQSADGSESAWHRYAVRIDRHPWWYLCGGVLVAGVLAIPAFSMQLGHIDQGADPGGSTTRLAYDALGAGFGPGVNGQFTVVVVPAGTVSRDTLAASVQQALVTTPGVASATPLTASPDGAVLLSTVTPTTGPQDAATDELLTRLRTQTLPPVLAGSTSYVTGMTAGQLDFRDVVAAKLPLIIGVVVAAAFVLLLLSFRSPVLALKAAVLNLLSIAASYGVIVAVFQWDWLGSVFGVPEPVPIESYVPMIMFAIVFGLSMDYEVFLLSRVHEAWLRTRDTHRSVADGLAVTARVITSAALIMICVFFAFLTSPNVVIKILALGLGVSVLIDATLIRLVIVPAAMFLLGKYSWWLPGWLDRTLPHLEPEPELEAARA</sequence>
<dbReference type="InterPro" id="IPR050545">
    <property type="entry name" value="Mycobact_MmpL"/>
</dbReference>
<dbReference type="Proteomes" id="UP000062973">
    <property type="component" value="Chromosome"/>
</dbReference>
<dbReference type="KEGG" id="amq:AMETH_3605"/>
<feature type="transmembrane region" description="Helical" evidence="7">
    <location>
        <begin position="638"/>
        <end position="659"/>
    </location>
</feature>
<organism evidence="9 10">
    <name type="scientific">Amycolatopsis methanolica 239</name>
    <dbReference type="NCBI Taxonomy" id="1068978"/>
    <lineage>
        <taxon>Bacteria</taxon>
        <taxon>Bacillati</taxon>
        <taxon>Actinomycetota</taxon>
        <taxon>Actinomycetes</taxon>
        <taxon>Pseudonocardiales</taxon>
        <taxon>Pseudonocardiaceae</taxon>
        <taxon>Amycolatopsis</taxon>
        <taxon>Amycolatopsis methanolica group</taxon>
    </lineage>
</organism>
<feature type="domain" description="SSD" evidence="8">
    <location>
        <begin position="211"/>
        <end position="336"/>
    </location>
</feature>
<dbReference type="SUPFAM" id="SSF82866">
    <property type="entry name" value="Multidrug efflux transporter AcrB transmembrane domain"/>
    <property type="match status" value="2"/>
</dbReference>
<dbReference type="PROSITE" id="PS50156">
    <property type="entry name" value="SSD"/>
    <property type="match status" value="1"/>
</dbReference>
<evidence type="ECO:0000256" key="5">
    <source>
        <dbReference type="ARBA" id="ARBA00022989"/>
    </source>
</evidence>
<dbReference type="STRING" id="1068978.AMETH_3605"/>
<dbReference type="OrthoDB" id="7051771at2"/>
<evidence type="ECO:0000313" key="10">
    <source>
        <dbReference type="Proteomes" id="UP000062973"/>
    </source>
</evidence>
<feature type="transmembrane region" description="Helical" evidence="7">
    <location>
        <begin position="665"/>
        <end position="689"/>
    </location>
</feature>
<evidence type="ECO:0000256" key="1">
    <source>
        <dbReference type="ARBA" id="ARBA00004651"/>
    </source>
</evidence>
<feature type="transmembrane region" description="Helical" evidence="7">
    <location>
        <begin position="286"/>
        <end position="308"/>
    </location>
</feature>
<feature type="transmembrane region" description="Helical" evidence="7">
    <location>
        <begin position="215"/>
        <end position="234"/>
    </location>
</feature>
<feature type="transmembrane region" description="Helical" evidence="7">
    <location>
        <begin position="529"/>
        <end position="546"/>
    </location>
</feature>
<accession>A0A076N1C5</accession>
<feature type="transmembrane region" description="Helical" evidence="7">
    <location>
        <begin position="374"/>
        <end position="392"/>
    </location>
</feature>
<dbReference type="RefSeq" id="WP_017982531.1">
    <property type="nucleotide sequence ID" value="NZ_AQUL01000001.1"/>
</dbReference>
<proteinExistence type="inferred from homology"/>
<dbReference type="HOGENOM" id="CLU_005108_1_3_11"/>
<feature type="transmembrane region" description="Helical" evidence="7">
    <location>
        <begin position="558"/>
        <end position="576"/>
    </location>
</feature>
<dbReference type="AlphaFoldDB" id="A0A076N1C5"/>
<dbReference type="EMBL" id="CP009110">
    <property type="protein sequence ID" value="AIJ23697.1"/>
    <property type="molecule type" value="Genomic_DNA"/>
</dbReference>
<feature type="transmembrane region" description="Helical" evidence="7">
    <location>
        <begin position="240"/>
        <end position="257"/>
    </location>
</feature>
<reference evidence="9 10" key="1">
    <citation type="submission" date="2014-07" db="EMBL/GenBank/DDBJ databases">
        <title>Whole Genome Sequence of the Amycolatopsis methanolica 239.</title>
        <authorList>
            <person name="Tang B."/>
        </authorList>
    </citation>
    <scope>NUCLEOTIDE SEQUENCE [LARGE SCALE GENOMIC DNA]</scope>
    <source>
        <strain evidence="9 10">239</strain>
    </source>
</reference>